<dbReference type="Pfam" id="PF13361">
    <property type="entry name" value="UvrD_C"/>
    <property type="match status" value="1"/>
</dbReference>
<evidence type="ECO:0000313" key="17">
    <source>
        <dbReference type="Proteomes" id="UP001225378"/>
    </source>
</evidence>
<evidence type="ECO:0000256" key="12">
    <source>
        <dbReference type="PROSITE-ProRule" id="PRU00560"/>
    </source>
</evidence>
<keyword evidence="5 12" id="KW-0067">ATP-binding</keyword>
<dbReference type="InterPro" id="IPR013986">
    <property type="entry name" value="DExx_box_DNA_helicase_dom_sf"/>
</dbReference>
<keyword evidence="17" id="KW-1185">Reference proteome</keyword>
<evidence type="ECO:0000256" key="8">
    <source>
        <dbReference type="ARBA" id="ARBA00034617"/>
    </source>
</evidence>
<dbReference type="PANTHER" id="PTHR11070">
    <property type="entry name" value="UVRD / RECB / PCRA DNA HELICASE FAMILY MEMBER"/>
    <property type="match status" value="1"/>
</dbReference>
<sequence>MKLDPYQEKVANHEDGHAIILAGAGSGKTTCVVERVARRIESGIPARQILMTTFTNKAAMEMKERLNTRLGLPVEFDGTNQRDIMLPTVTTSHTWGKGFILKNFRFCQREINPSIMTEADAKSLLNTQCHELLDKEAIRLIPDIYNRIRNEGLDPHRENDFNAIVDIVSRNNVYEAEKALVAFQNYEDAKRQQNIIDFDDMLNLPIHAMRNYPELRMKVNDFLLDVTYDEAQDNNVAQYKLLKLIAPPDGMQSVVMIADDDQRLYGWRGAYIDGLKRFHDEYYPEAYRLENNYRSRPVIVETATAIVRNNEGRMEKNPIAVAPAGRNDHMKLYIHNTGEGMANEIVGQVKAAIDQGVPPREIAVLYRTNKMADFLQNYMFEAQIPYTIRKGNELIEATESQLMIAAARLSLNPRDQGAFVRLAEIIPGLGKKRIDKMFDSLQEGESIFDKLEELTGKAKAATDEVMAGLKELYQKGPRCLLEWTESEGFERFLEKKAEQAIKNAKSDSITDTVESRVSGYKRNLASIQKTIDYRLKNQPSNTPVDLLWANSLDVILAPPEEEYERNRVTLCTIHAAKGLEWDRVHFAGFVDGLVPLCPTAPDAPPIKPEQLNEERCATYVAITRAKTQCFIYAPKRLKLNNGQGEQIYQVSRFFAETGLTDNPEHIWHEEPVKKTGFGRPKPASNQSLRKGFGGRAKQLKEQYQSAGKQSI</sequence>
<dbReference type="GO" id="GO:0003677">
    <property type="term" value="F:DNA binding"/>
    <property type="evidence" value="ECO:0007669"/>
    <property type="project" value="UniProtKB-KW"/>
</dbReference>
<evidence type="ECO:0000256" key="7">
    <source>
        <dbReference type="ARBA" id="ARBA00023235"/>
    </source>
</evidence>
<comment type="catalytic activity">
    <reaction evidence="11">
        <text>ATP + H2O = ADP + phosphate + H(+)</text>
        <dbReference type="Rhea" id="RHEA:13065"/>
        <dbReference type="ChEBI" id="CHEBI:15377"/>
        <dbReference type="ChEBI" id="CHEBI:15378"/>
        <dbReference type="ChEBI" id="CHEBI:30616"/>
        <dbReference type="ChEBI" id="CHEBI:43474"/>
        <dbReference type="ChEBI" id="CHEBI:456216"/>
        <dbReference type="EC" id="5.6.2.4"/>
    </reaction>
</comment>
<feature type="domain" description="UvrD-like helicase ATP-binding" evidence="14">
    <location>
        <begin position="1"/>
        <end position="296"/>
    </location>
</feature>
<feature type="region of interest" description="Disordered" evidence="13">
    <location>
        <begin position="670"/>
        <end position="711"/>
    </location>
</feature>
<reference evidence="16 17" key="1">
    <citation type="journal article" date="2024" name="Microbiology">
        <title>Methylomarinum rosea sp. nov., a novel halophilic methanotrophic bacterium from the hypersaline Lake Elton.</title>
        <authorList>
            <person name="Suleimanov R.Z."/>
            <person name="Oshkin I.Y."/>
            <person name="Danilova O.V."/>
            <person name="Suzina N.E."/>
            <person name="Dedysh S.N."/>
        </authorList>
    </citation>
    <scope>NUCLEOTIDE SEQUENCE [LARGE SCALE GENOMIC DNA]</scope>
    <source>
        <strain evidence="16 17">Ch1-1</strain>
        <plasmid evidence="17">unnamed2</plasmid>
    </source>
</reference>
<dbReference type="GO" id="GO:0000725">
    <property type="term" value="P:recombinational repair"/>
    <property type="evidence" value="ECO:0007669"/>
    <property type="project" value="TreeGrafter"/>
</dbReference>
<proteinExistence type="inferred from homology"/>
<keyword evidence="3 12" id="KW-0378">Hydrolase</keyword>
<keyword evidence="2 12" id="KW-0547">Nucleotide-binding</keyword>
<feature type="binding site" evidence="12">
    <location>
        <begin position="22"/>
        <end position="29"/>
    </location>
    <ligand>
        <name>ATP</name>
        <dbReference type="ChEBI" id="CHEBI:30616"/>
    </ligand>
</feature>
<dbReference type="RefSeq" id="WP_349432851.1">
    <property type="nucleotide sequence ID" value="NZ_CP157744.1"/>
</dbReference>
<dbReference type="GO" id="GO:0016787">
    <property type="term" value="F:hydrolase activity"/>
    <property type="evidence" value="ECO:0007669"/>
    <property type="project" value="UniProtKB-UniRule"/>
</dbReference>
<name>A0AAU7P0U0_9GAMM</name>
<dbReference type="GO" id="GO:0043138">
    <property type="term" value="F:3'-5' DNA helicase activity"/>
    <property type="evidence" value="ECO:0007669"/>
    <property type="project" value="UniProtKB-EC"/>
</dbReference>
<dbReference type="EC" id="5.6.2.4" evidence="9"/>
<evidence type="ECO:0000256" key="9">
    <source>
        <dbReference type="ARBA" id="ARBA00034808"/>
    </source>
</evidence>
<evidence type="ECO:0000256" key="3">
    <source>
        <dbReference type="ARBA" id="ARBA00022801"/>
    </source>
</evidence>
<dbReference type="Pfam" id="PF00580">
    <property type="entry name" value="UvrD-helicase"/>
    <property type="match status" value="1"/>
</dbReference>
<dbReference type="InterPro" id="IPR027417">
    <property type="entry name" value="P-loop_NTPase"/>
</dbReference>
<keyword evidence="16" id="KW-0614">Plasmid</keyword>
<dbReference type="Proteomes" id="UP001225378">
    <property type="component" value="Plasmid unnamed2"/>
</dbReference>
<dbReference type="CDD" id="cd17932">
    <property type="entry name" value="DEXQc_UvrD"/>
    <property type="match status" value="1"/>
</dbReference>
<dbReference type="PANTHER" id="PTHR11070:SF2">
    <property type="entry name" value="ATP-DEPENDENT DNA HELICASE SRS2"/>
    <property type="match status" value="1"/>
</dbReference>
<dbReference type="PROSITE" id="PS51198">
    <property type="entry name" value="UVRD_HELICASE_ATP_BIND"/>
    <property type="match status" value="1"/>
</dbReference>
<evidence type="ECO:0000256" key="2">
    <source>
        <dbReference type="ARBA" id="ARBA00022741"/>
    </source>
</evidence>
<dbReference type="InterPro" id="IPR000212">
    <property type="entry name" value="DNA_helicase_UvrD/REP"/>
</dbReference>
<keyword evidence="4 12" id="KW-0347">Helicase</keyword>
<protein>
    <recommendedName>
        <fullName evidence="9">DNA 3'-5' helicase</fullName>
        <ecNumber evidence="9">5.6.2.4</ecNumber>
    </recommendedName>
    <alternativeName>
        <fullName evidence="10">DNA 3'-5' helicase II</fullName>
    </alternativeName>
</protein>
<evidence type="ECO:0000259" key="15">
    <source>
        <dbReference type="PROSITE" id="PS51217"/>
    </source>
</evidence>
<organism evidence="16 17">
    <name type="scientific">Methylomarinum roseum</name>
    <dbReference type="NCBI Taxonomy" id="3067653"/>
    <lineage>
        <taxon>Bacteria</taxon>
        <taxon>Pseudomonadati</taxon>
        <taxon>Pseudomonadota</taxon>
        <taxon>Gammaproteobacteria</taxon>
        <taxon>Methylococcales</taxon>
        <taxon>Methylococcaceae</taxon>
        <taxon>Methylomarinum</taxon>
    </lineage>
</organism>
<accession>A0AAU7P0U0</accession>
<dbReference type="GO" id="GO:0005524">
    <property type="term" value="F:ATP binding"/>
    <property type="evidence" value="ECO:0007669"/>
    <property type="project" value="UniProtKB-UniRule"/>
</dbReference>
<comment type="catalytic activity">
    <reaction evidence="8">
        <text>Couples ATP hydrolysis with the unwinding of duplex DNA by translocating in the 3'-5' direction.</text>
        <dbReference type="EC" id="5.6.2.4"/>
    </reaction>
</comment>
<evidence type="ECO:0000256" key="4">
    <source>
        <dbReference type="ARBA" id="ARBA00022806"/>
    </source>
</evidence>
<evidence type="ECO:0000256" key="1">
    <source>
        <dbReference type="ARBA" id="ARBA00009922"/>
    </source>
</evidence>
<dbReference type="InterPro" id="IPR014016">
    <property type="entry name" value="UvrD-like_ATP-bd"/>
</dbReference>
<dbReference type="SUPFAM" id="SSF52540">
    <property type="entry name" value="P-loop containing nucleoside triphosphate hydrolases"/>
    <property type="match status" value="1"/>
</dbReference>
<feature type="compositionally biased region" description="Polar residues" evidence="13">
    <location>
        <begin position="701"/>
        <end position="711"/>
    </location>
</feature>
<dbReference type="EMBL" id="CP157744">
    <property type="protein sequence ID" value="XBS22820.1"/>
    <property type="molecule type" value="Genomic_DNA"/>
</dbReference>
<dbReference type="Gene3D" id="1.10.10.160">
    <property type="match status" value="1"/>
</dbReference>
<evidence type="ECO:0000256" key="5">
    <source>
        <dbReference type="ARBA" id="ARBA00022840"/>
    </source>
</evidence>
<evidence type="ECO:0000256" key="11">
    <source>
        <dbReference type="ARBA" id="ARBA00048988"/>
    </source>
</evidence>
<feature type="domain" description="UvrD-like helicase C-terminal" evidence="15">
    <location>
        <begin position="297"/>
        <end position="578"/>
    </location>
</feature>
<keyword evidence="6" id="KW-0238">DNA-binding</keyword>
<dbReference type="KEGG" id="mech:Q9L42_021170"/>
<dbReference type="Gene3D" id="3.40.50.300">
    <property type="entry name" value="P-loop containing nucleotide triphosphate hydrolases"/>
    <property type="match status" value="2"/>
</dbReference>
<evidence type="ECO:0000256" key="6">
    <source>
        <dbReference type="ARBA" id="ARBA00023125"/>
    </source>
</evidence>
<comment type="similarity">
    <text evidence="1">Belongs to the helicase family. UvrD subfamily.</text>
</comment>
<evidence type="ECO:0000313" key="16">
    <source>
        <dbReference type="EMBL" id="XBS22820.1"/>
    </source>
</evidence>
<evidence type="ECO:0000259" key="14">
    <source>
        <dbReference type="PROSITE" id="PS51198"/>
    </source>
</evidence>
<evidence type="ECO:0000256" key="10">
    <source>
        <dbReference type="ARBA" id="ARBA00034923"/>
    </source>
</evidence>
<dbReference type="PROSITE" id="PS51217">
    <property type="entry name" value="UVRD_HELICASE_CTER"/>
    <property type="match status" value="1"/>
</dbReference>
<geneLocation type="plasmid" evidence="16 17">
    <name>unnamed2</name>
</geneLocation>
<dbReference type="InterPro" id="IPR014017">
    <property type="entry name" value="DNA_helicase_UvrD-like_C"/>
</dbReference>
<gene>
    <name evidence="16" type="ORF">Q9L42_021170</name>
</gene>
<dbReference type="Gene3D" id="1.10.486.10">
    <property type="entry name" value="PCRA, domain 4"/>
    <property type="match status" value="1"/>
</dbReference>
<evidence type="ECO:0000256" key="13">
    <source>
        <dbReference type="SAM" id="MobiDB-lite"/>
    </source>
</evidence>
<keyword evidence="7" id="KW-0413">Isomerase</keyword>
<dbReference type="AlphaFoldDB" id="A0AAU7P0U0"/>